<organism evidence="1 2">
    <name type="scientific">Fasciolopsis buskii</name>
    <dbReference type="NCBI Taxonomy" id="27845"/>
    <lineage>
        <taxon>Eukaryota</taxon>
        <taxon>Metazoa</taxon>
        <taxon>Spiralia</taxon>
        <taxon>Lophotrochozoa</taxon>
        <taxon>Platyhelminthes</taxon>
        <taxon>Trematoda</taxon>
        <taxon>Digenea</taxon>
        <taxon>Plagiorchiida</taxon>
        <taxon>Echinostomata</taxon>
        <taxon>Echinostomatoidea</taxon>
        <taxon>Fasciolidae</taxon>
        <taxon>Fasciolopsis</taxon>
    </lineage>
</organism>
<name>A0A8E0RRT2_9TREM</name>
<dbReference type="EMBL" id="LUCM01009823">
    <property type="protein sequence ID" value="KAA0186334.1"/>
    <property type="molecule type" value="Genomic_DNA"/>
</dbReference>
<keyword evidence="2" id="KW-1185">Reference proteome</keyword>
<sequence>MYRYLHCFVPTMGKCFAPCASCTANLLLFGLADKLYQEASVSQVFSINPFHMDSQPNDIVLREKVDDCLLFPKGTKRLSAGRQWQIVKPKVPTQNLVPDSEALNLTPSHSSSGLLDCRASQRLSSIPNHQSPVGAVPLADPGSSVARTKLAPSAEHTNQNSPTTEDDLFAALDCMPNLVSIMASKLSTPSVKKIDYRANSLSLRKVSTERALSPQETEPSSIKSVPVHEVHIKPASSFRETEPRKIMNISADSQLQVWSKKKNISMNIATEVWPVHRQQSEVIAPRNGTRPCLIVNLSAYAPQLDDPESHHIDASITVTQDEELERVNRLFE</sequence>
<accession>A0A8E0RRT2</accession>
<dbReference type="Proteomes" id="UP000728185">
    <property type="component" value="Unassembled WGS sequence"/>
</dbReference>
<protein>
    <submittedName>
        <fullName evidence="1">Uncharacterized protein</fullName>
    </submittedName>
</protein>
<gene>
    <name evidence="1" type="ORF">FBUS_10414</name>
</gene>
<dbReference type="OrthoDB" id="10620136at2759"/>
<proteinExistence type="predicted"/>
<comment type="caution">
    <text evidence="1">The sequence shown here is derived from an EMBL/GenBank/DDBJ whole genome shotgun (WGS) entry which is preliminary data.</text>
</comment>
<reference evidence="1" key="1">
    <citation type="submission" date="2019-05" db="EMBL/GenBank/DDBJ databases">
        <title>Annotation for the trematode Fasciolopsis buski.</title>
        <authorList>
            <person name="Choi Y.-J."/>
        </authorList>
    </citation>
    <scope>NUCLEOTIDE SEQUENCE</scope>
    <source>
        <strain evidence="1">HT</strain>
        <tissue evidence="1">Whole worm</tissue>
    </source>
</reference>
<evidence type="ECO:0000313" key="1">
    <source>
        <dbReference type="EMBL" id="KAA0186334.1"/>
    </source>
</evidence>
<dbReference type="AlphaFoldDB" id="A0A8E0RRT2"/>
<evidence type="ECO:0000313" key="2">
    <source>
        <dbReference type="Proteomes" id="UP000728185"/>
    </source>
</evidence>